<evidence type="ECO:0000313" key="2">
    <source>
        <dbReference type="Proteomes" id="UP000580250"/>
    </source>
</evidence>
<accession>A0A6V7W542</accession>
<comment type="caution">
    <text evidence="1">The sequence shown here is derived from an EMBL/GenBank/DDBJ whole genome shotgun (WGS) entry which is preliminary data.</text>
</comment>
<dbReference type="EMBL" id="CAJEWN010000423">
    <property type="protein sequence ID" value="CAD2182164.1"/>
    <property type="molecule type" value="Genomic_DNA"/>
</dbReference>
<protein>
    <submittedName>
        <fullName evidence="1">Uncharacterized protein</fullName>
    </submittedName>
</protein>
<name>A0A6V7W542_MELEN</name>
<gene>
    <name evidence="1" type="ORF">MENT_LOCUS34354</name>
</gene>
<evidence type="ECO:0000313" key="1">
    <source>
        <dbReference type="EMBL" id="CAD2182164.1"/>
    </source>
</evidence>
<dbReference type="Proteomes" id="UP000580250">
    <property type="component" value="Unassembled WGS sequence"/>
</dbReference>
<sequence length="143" mass="16288">MTGEVVPMTGEVVPMTGEVVPMTGEVVPMTGEVVPTSGDVVQTTGKNLSTDNIGIGLEKFIDREYRSRLSIISGLENIEKLKKFIDREYRSRLSIISTPIYRYFYRYIVSVRSLIKTMDENELPLIQSALIERKEFERKYACN</sequence>
<dbReference type="OrthoDB" id="10261212at2759"/>
<proteinExistence type="predicted"/>
<dbReference type="AlphaFoldDB" id="A0A6V7W542"/>
<organism evidence="1 2">
    <name type="scientific">Meloidogyne enterolobii</name>
    <name type="common">Root-knot nematode worm</name>
    <name type="synonym">Meloidogyne mayaguensis</name>
    <dbReference type="NCBI Taxonomy" id="390850"/>
    <lineage>
        <taxon>Eukaryota</taxon>
        <taxon>Metazoa</taxon>
        <taxon>Ecdysozoa</taxon>
        <taxon>Nematoda</taxon>
        <taxon>Chromadorea</taxon>
        <taxon>Rhabditida</taxon>
        <taxon>Tylenchina</taxon>
        <taxon>Tylenchomorpha</taxon>
        <taxon>Tylenchoidea</taxon>
        <taxon>Meloidogynidae</taxon>
        <taxon>Meloidogyninae</taxon>
        <taxon>Meloidogyne</taxon>
    </lineage>
</organism>
<reference evidence="1 2" key="1">
    <citation type="submission" date="2020-08" db="EMBL/GenBank/DDBJ databases">
        <authorList>
            <person name="Koutsovoulos G."/>
            <person name="Danchin GJ E."/>
        </authorList>
    </citation>
    <scope>NUCLEOTIDE SEQUENCE [LARGE SCALE GENOMIC DNA]</scope>
</reference>